<sequence length="91" mass="10718">MDLTESYAKVMPQEVQDRYEFIETRNAAAVLAATNKPRFDELVSVLNDFELLTDDLVVPGGQESDLAARLNRTFRDRGWREHEWTRRFGWR</sequence>
<name>A0A7G1I8E7_MYCKA</name>
<protein>
    <submittedName>
        <fullName evidence="1">Uncharacterized protein</fullName>
    </submittedName>
</protein>
<gene>
    <name evidence="1" type="ORF">NIIDMKKI_12580</name>
</gene>
<dbReference type="EMBL" id="AP023343">
    <property type="protein sequence ID" value="BCI86052.1"/>
    <property type="molecule type" value="Genomic_DNA"/>
</dbReference>
<dbReference type="InterPro" id="IPR011335">
    <property type="entry name" value="Restrct_endonuc-II-like"/>
</dbReference>
<organism evidence="1 2">
    <name type="scientific">Mycobacterium kansasii</name>
    <dbReference type="NCBI Taxonomy" id="1768"/>
    <lineage>
        <taxon>Bacteria</taxon>
        <taxon>Bacillati</taxon>
        <taxon>Actinomycetota</taxon>
        <taxon>Actinomycetes</taxon>
        <taxon>Mycobacteriales</taxon>
        <taxon>Mycobacteriaceae</taxon>
        <taxon>Mycobacterium</taxon>
    </lineage>
</organism>
<dbReference type="InterPro" id="IPR015278">
    <property type="entry name" value="BglII-like"/>
</dbReference>
<dbReference type="SUPFAM" id="SSF52980">
    <property type="entry name" value="Restriction endonuclease-like"/>
    <property type="match status" value="1"/>
</dbReference>
<dbReference type="Pfam" id="PF09195">
    <property type="entry name" value="Endonuc-BglII"/>
    <property type="match status" value="1"/>
</dbReference>
<dbReference type="Proteomes" id="UP000516380">
    <property type="component" value="Chromosome"/>
</dbReference>
<accession>A0A7G1I8E7</accession>
<evidence type="ECO:0000313" key="2">
    <source>
        <dbReference type="Proteomes" id="UP000516380"/>
    </source>
</evidence>
<evidence type="ECO:0000313" key="1">
    <source>
        <dbReference type="EMBL" id="BCI86052.1"/>
    </source>
</evidence>
<proteinExistence type="predicted"/>
<keyword evidence="2" id="KW-1185">Reference proteome</keyword>
<reference evidence="1 2" key="1">
    <citation type="submission" date="2020-07" db="EMBL/GenBank/DDBJ databases">
        <title>Mycobacterium kansasii (former subtype) with zoonotic potential isolated from diseased indoor pet cat, Japan.</title>
        <authorList>
            <person name="Fukano H."/>
            <person name="Terazono T."/>
            <person name="Hoshino Y."/>
        </authorList>
    </citation>
    <scope>NUCLEOTIDE SEQUENCE [LARGE SCALE GENOMIC DNA]</scope>
    <source>
        <strain evidence="1 2">Kuro-I</strain>
    </source>
</reference>
<dbReference type="REBASE" id="442852">
    <property type="entry name" value="MkaK1ORF12600P"/>
</dbReference>
<dbReference type="AlphaFoldDB" id="A0A7G1I8E7"/>